<dbReference type="Proteomes" id="UP000326595">
    <property type="component" value="Chromosome"/>
</dbReference>
<dbReference type="InterPro" id="IPR003661">
    <property type="entry name" value="HisK_dim/P_dom"/>
</dbReference>
<evidence type="ECO:0000313" key="8">
    <source>
        <dbReference type="EMBL" id="CAK9890225.1"/>
    </source>
</evidence>
<evidence type="ECO:0000313" key="9">
    <source>
        <dbReference type="EMBL" id="VVN00647.1"/>
    </source>
</evidence>
<dbReference type="Gene3D" id="1.10.287.130">
    <property type="match status" value="1"/>
</dbReference>
<dbReference type="NCBIfam" id="TIGR00229">
    <property type="entry name" value="sensory_box"/>
    <property type="match status" value="2"/>
</dbReference>
<dbReference type="SMART" id="SM00388">
    <property type="entry name" value="HisKA"/>
    <property type="match status" value="1"/>
</dbReference>
<dbReference type="SUPFAM" id="SSF55785">
    <property type="entry name" value="PYP-like sensor domain (PAS domain)"/>
    <property type="match status" value="2"/>
</dbReference>
<dbReference type="InterPro" id="IPR000014">
    <property type="entry name" value="PAS"/>
</dbReference>
<dbReference type="AlphaFoldDB" id="A0A5E6U5D6"/>
<dbReference type="PANTHER" id="PTHR43065">
    <property type="entry name" value="SENSOR HISTIDINE KINASE"/>
    <property type="match status" value="1"/>
</dbReference>
<dbReference type="PROSITE" id="PS50113">
    <property type="entry name" value="PAC"/>
    <property type="match status" value="1"/>
</dbReference>
<evidence type="ECO:0000259" key="7">
    <source>
        <dbReference type="PROSITE" id="PS50113"/>
    </source>
</evidence>
<dbReference type="Pfam" id="PF08447">
    <property type="entry name" value="PAS_3"/>
    <property type="match status" value="1"/>
</dbReference>
<dbReference type="InterPro" id="IPR003594">
    <property type="entry name" value="HATPase_dom"/>
</dbReference>
<sequence length="601" mass="66816">MDTSYSLWLAKDPQPSLLLDAAASLLASNPAMQALLGPWPQRDVEHWLPSNYRALVRACLEQGRAISEVEAQVTGQILLWTFIPDDAAQQVLARCRDATLERQGERDASQARRLYRLITENTTDLISRHTPDGSFIDASPAAFRLLGYWPEELRGVPVQSLFHPQDRQQSLVQASQALELDGYQTMTCRVRHRDGRYLWFEIASRAIRETYTGAVVEIVSVSRDISVRIEAQENRRRLAEVVEANTDLVLFSDRDGHLSYLNRSARRALGLQGVEPLPGLQALLDPQLQQRLHSEGWQRAEQHGVWQVEARLVPHQGGAAFPVSLVLLAHRATGGERYYSLVARDMTERELRESQQRRHQDELAHSARLITLGELASGIAHEINQPLAAVVNYASASQRYLQAVERDPQAAQRVAQGLQRINEQATHAAQVIKRLRAFLRKEPRRLQALAIVDVVAQVVRLCDWEASRDQVSIEQRVVEGLPAVYADRVLLEQVLLNLLRNAIEANREQHNGQASRILLSAELEAGWLTIRVSDQGPGVAAERLDGIFTPFNTSKADGLGLGLSMSRSIVEGFGGTLQAQPGEAGGLILCCRLAPVANSGE</sequence>
<evidence type="ECO:0000259" key="6">
    <source>
        <dbReference type="PROSITE" id="PS50112"/>
    </source>
</evidence>
<protein>
    <recommendedName>
        <fullName evidence="2">histidine kinase</fullName>
        <ecNumber evidence="2">2.7.13.3</ecNumber>
    </recommendedName>
</protein>
<keyword evidence="3" id="KW-0597">Phosphoprotein</keyword>
<dbReference type="InterPro" id="IPR035965">
    <property type="entry name" value="PAS-like_dom_sf"/>
</dbReference>
<dbReference type="PRINTS" id="PR00344">
    <property type="entry name" value="BCTRLSENSOR"/>
</dbReference>
<feature type="domain" description="PAS" evidence="6">
    <location>
        <begin position="111"/>
        <end position="181"/>
    </location>
</feature>
<evidence type="ECO:0000259" key="5">
    <source>
        <dbReference type="PROSITE" id="PS50109"/>
    </source>
</evidence>
<dbReference type="InterPro" id="IPR000700">
    <property type="entry name" value="PAS-assoc_C"/>
</dbReference>
<dbReference type="SMART" id="SM00387">
    <property type="entry name" value="HATPase_c"/>
    <property type="match status" value="1"/>
</dbReference>
<proteinExistence type="predicted"/>
<dbReference type="InterPro" id="IPR001610">
    <property type="entry name" value="PAC"/>
</dbReference>
<gene>
    <name evidence="9" type="primary">sasA_10</name>
    <name evidence="8" type="synonym">sasA_13</name>
    <name evidence="8" type="ORF">PS652_03059</name>
    <name evidence="9" type="ORF">PS652_03279</name>
</gene>
<dbReference type="SUPFAM" id="SSF47384">
    <property type="entry name" value="Homodimeric domain of signal transducing histidine kinase"/>
    <property type="match status" value="1"/>
</dbReference>
<dbReference type="Pfam" id="PF08448">
    <property type="entry name" value="PAS_4"/>
    <property type="match status" value="1"/>
</dbReference>
<dbReference type="CDD" id="cd00130">
    <property type="entry name" value="PAS"/>
    <property type="match status" value="2"/>
</dbReference>
<dbReference type="InterPro" id="IPR004358">
    <property type="entry name" value="Sig_transdc_His_kin-like_C"/>
</dbReference>
<dbReference type="InterPro" id="IPR013656">
    <property type="entry name" value="PAS_4"/>
</dbReference>
<dbReference type="InterPro" id="IPR005467">
    <property type="entry name" value="His_kinase_dom"/>
</dbReference>
<organism evidence="9">
    <name type="scientific">Pseudomonas fluorescens</name>
    <dbReference type="NCBI Taxonomy" id="294"/>
    <lineage>
        <taxon>Bacteria</taxon>
        <taxon>Pseudomonadati</taxon>
        <taxon>Pseudomonadota</taxon>
        <taxon>Gammaproteobacteria</taxon>
        <taxon>Pseudomonadales</taxon>
        <taxon>Pseudomonadaceae</taxon>
        <taxon>Pseudomonas</taxon>
    </lineage>
</organism>
<dbReference type="SMART" id="SM00091">
    <property type="entry name" value="PAS"/>
    <property type="match status" value="3"/>
</dbReference>
<keyword evidence="4 9" id="KW-0418">Kinase</keyword>
<dbReference type="EC" id="2.7.13.3" evidence="2"/>
<dbReference type="SMART" id="SM00086">
    <property type="entry name" value="PAC"/>
    <property type="match status" value="2"/>
</dbReference>
<evidence type="ECO:0000256" key="3">
    <source>
        <dbReference type="ARBA" id="ARBA00022553"/>
    </source>
</evidence>
<accession>A0A5E6U5D6</accession>
<evidence type="ECO:0000313" key="10">
    <source>
        <dbReference type="Proteomes" id="UP000326595"/>
    </source>
</evidence>
<dbReference type="SUPFAM" id="SSF55874">
    <property type="entry name" value="ATPase domain of HSP90 chaperone/DNA topoisomerase II/histidine kinase"/>
    <property type="match status" value="1"/>
</dbReference>
<dbReference type="Pfam" id="PF02518">
    <property type="entry name" value="HATPase_c"/>
    <property type="match status" value="1"/>
</dbReference>
<reference evidence="8 10" key="2">
    <citation type="submission" date="2024-03" db="EMBL/GenBank/DDBJ databases">
        <authorList>
            <person name="Alaster D. Moffat"/>
            <person name="Govind Chandra"/>
            <person name="Andrew W. Truman"/>
        </authorList>
    </citation>
    <scope>NUCLEOTIDE SEQUENCE [LARGE SCALE GENOMIC DNA]</scope>
    <source>
        <strain evidence="8">PS652</strain>
    </source>
</reference>
<dbReference type="RefSeq" id="WP_052251543.1">
    <property type="nucleotide sequence ID" value="NZ_OZ024668.1"/>
</dbReference>
<feature type="domain" description="Histidine kinase" evidence="5">
    <location>
        <begin position="378"/>
        <end position="597"/>
    </location>
</feature>
<reference evidence="9" key="1">
    <citation type="submission" date="2019-09" db="EMBL/GenBank/DDBJ databases">
        <authorList>
            <person name="Chandra G."/>
            <person name="Truman W A."/>
        </authorList>
    </citation>
    <scope>NUCLEOTIDE SEQUENCE [LARGE SCALE GENOMIC DNA]</scope>
    <source>
        <strain evidence="9">PS652</strain>
    </source>
</reference>
<dbReference type="PANTHER" id="PTHR43065:SF42">
    <property type="entry name" value="TWO-COMPONENT SENSOR PPRA"/>
    <property type="match status" value="1"/>
</dbReference>
<dbReference type="InterPro" id="IPR036890">
    <property type="entry name" value="HATPase_C_sf"/>
</dbReference>
<dbReference type="Gene3D" id="3.30.450.20">
    <property type="entry name" value="PAS domain"/>
    <property type="match status" value="2"/>
</dbReference>
<dbReference type="InterPro" id="IPR036097">
    <property type="entry name" value="HisK_dim/P_sf"/>
</dbReference>
<dbReference type="CDD" id="cd00082">
    <property type="entry name" value="HisKA"/>
    <property type="match status" value="1"/>
</dbReference>
<dbReference type="Gene3D" id="3.30.565.10">
    <property type="entry name" value="Histidine kinase-like ATPase, C-terminal domain"/>
    <property type="match status" value="1"/>
</dbReference>
<evidence type="ECO:0000256" key="1">
    <source>
        <dbReference type="ARBA" id="ARBA00000085"/>
    </source>
</evidence>
<feature type="domain" description="PAS" evidence="6">
    <location>
        <begin position="234"/>
        <end position="275"/>
    </location>
</feature>
<keyword evidence="9" id="KW-0808">Transferase</keyword>
<dbReference type="PROSITE" id="PS50112">
    <property type="entry name" value="PAS"/>
    <property type="match status" value="2"/>
</dbReference>
<evidence type="ECO:0000256" key="2">
    <source>
        <dbReference type="ARBA" id="ARBA00012438"/>
    </source>
</evidence>
<dbReference type="InterPro" id="IPR013655">
    <property type="entry name" value="PAS_fold_3"/>
</dbReference>
<feature type="domain" description="PAC" evidence="7">
    <location>
        <begin position="184"/>
        <end position="237"/>
    </location>
</feature>
<dbReference type="Pfam" id="PF00512">
    <property type="entry name" value="HisKA"/>
    <property type="match status" value="1"/>
</dbReference>
<name>A0A5E6U5D6_PSEFL</name>
<dbReference type="EMBL" id="OZ024668">
    <property type="protein sequence ID" value="CAK9890225.1"/>
    <property type="molecule type" value="Genomic_DNA"/>
</dbReference>
<comment type="catalytic activity">
    <reaction evidence="1">
        <text>ATP + protein L-histidine = ADP + protein N-phospho-L-histidine.</text>
        <dbReference type="EC" id="2.7.13.3"/>
    </reaction>
</comment>
<dbReference type="PROSITE" id="PS50109">
    <property type="entry name" value="HIS_KIN"/>
    <property type="match status" value="1"/>
</dbReference>
<dbReference type="GO" id="GO:0000155">
    <property type="term" value="F:phosphorelay sensor kinase activity"/>
    <property type="evidence" value="ECO:0007669"/>
    <property type="project" value="InterPro"/>
</dbReference>
<evidence type="ECO:0000256" key="4">
    <source>
        <dbReference type="ARBA" id="ARBA00022777"/>
    </source>
</evidence>
<dbReference type="EMBL" id="CABVHG010000019">
    <property type="protein sequence ID" value="VVN00647.1"/>
    <property type="molecule type" value="Genomic_DNA"/>
</dbReference>